<dbReference type="AlphaFoldDB" id="A0A5J5KWB1"/>
<reference evidence="3 4" key="1">
    <citation type="submission" date="2019-05" db="EMBL/GenBank/DDBJ databases">
        <title>Kocuria coralli sp. nov., a novel actinobacterium isolated from coral reef seawater.</title>
        <authorList>
            <person name="Li J."/>
        </authorList>
    </citation>
    <scope>NUCLEOTIDE SEQUENCE [LARGE SCALE GENOMIC DNA]</scope>
    <source>
        <strain evidence="3 4">SCSIO 13007</strain>
    </source>
</reference>
<keyword evidence="1" id="KW-0472">Membrane</keyword>
<organism evidence="3 4">
    <name type="scientific">Kocuria coralli</name>
    <dbReference type="NCBI Taxonomy" id="1461025"/>
    <lineage>
        <taxon>Bacteria</taxon>
        <taxon>Bacillati</taxon>
        <taxon>Actinomycetota</taxon>
        <taxon>Actinomycetes</taxon>
        <taxon>Micrococcales</taxon>
        <taxon>Micrococcaceae</taxon>
        <taxon>Kocuria</taxon>
    </lineage>
</organism>
<keyword evidence="3" id="KW-0378">Hydrolase</keyword>
<evidence type="ECO:0000259" key="2">
    <source>
        <dbReference type="Pfam" id="PF02517"/>
    </source>
</evidence>
<dbReference type="GO" id="GO:0004175">
    <property type="term" value="F:endopeptidase activity"/>
    <property type="evidence" value="ECO:0007669"/>
    <property type="project" value="UniProtKB-ARBA"/>
</dbReference>
<sequence>MRGVQRLVRDRPLAAVLATLIAALFVSMRMEIRGWPWEAVFFAQPVVVLLIWFLMARRNVPDLGFPPRGRPVTDLRSGAQRPRAFVAALLVSGALTAAAGALFLVTGATTPMGVWLPRAAFFGALGALVIGCLATALPEEVVYRGVLVRLSEHRWRPTAVMLASGGLFAAAHAPNLADHGGSALWVGLRFAELSLFGVALAWAALRTGALWIPLGWHMGSNFAGVFLELVWVPQTVALWPVALTTMAINLAVIPLVLILERLPRAGAIARGATPSG</sequence>
<accession>A0A5J5KWB1</accession>
<keyword evidence="3" id="KW-0482">Metalloprotease</keyword>
<evidence type="ECO:0000313" key="4">
    <source>
        <dbReference type="Proteomes" id="UP000325957"/>
    </source>
</evidence>
<feature type="transmembrane region" description="Helical" evidence="1">
    <location>
        <begin position="237"/>
        <end position="259"/>
    </location>
</feature>
<dbReference type="InterPro" id="IPR003675">
    <property type="entry name" value="Rce1/LyrA-like_dom"/>
</dbReference>
<feature type="transmembrane region" description="Helical" evidence="1">
    <location>
        <begin position="183"/>
        <end position="203"/>
    </location>
</feature>
<feature type="transmembrane region" description="Helical" evidence="1">
    <location>
        <begin position="210"/>
        <end position="231"/>
    </location>
</feature>
<keyword evidence="1" id="KW-0812">Transmembrane</keyword>
<keyword evidence="1" id="KW-1133">Transmembrane helix</keyword>
<dbReference type="GO" id="GO:0080120">
    <property type="term" value="P:CAAX-box protein maturation"/>
    <property type="evidence" value="ECO:0007669"/>
    <property type="project" value="UniProtKB-ARBA"/>
</dbReference>
<gene>
    <name evidence="3" type="ORF">FCK90_10235</name>
</gene>
<proteinExistence type="predicted"/>
<dbReference type="PANTHER" id="PTHR39430:SF1">
    <property type="entry name" value="PROTEASE"/>
    <property type="match status" value="1"/>
</dbReference>
<dbReference type="Proteomes" id="UP000325957">
    <property type="component" value="Unassembled WGS sequence"/>
</dbReference>
<dbReference type="GO" id="GO:0006508">
    <property type="term" value="P:proteolysis"/>
    <property type="evidence" value="ECO:0007669"/>
    <property type="project" value="UniProtKB-KW"/>
</dbReference>
<feature type="transmembrane region" description="Helical" evidence="1">
    <location>
        <begin position="158"/>
        <end position="177"/>
    </location>
</feature>
<dbReference type="GO" id="GO:0008237">
    <property type="term" value="F:metallopeptidase activity"/>
    <property type="evidence" value="ECO:0007669"/>
    <property type="project" value="UniProtKB-KW"/>
</dbReference>
<evidence type="ECO:0000313" key="3">
    <source>
        <dbReference type="EMBL" id="KAA9393792.1"/>
    </source>
</evidence>
<keyword evidence="3" id="KW-0645">Protease</keyword>
<feature type="transmembrane region" description="Helical" evidence="1">
    <location>
        <begin position="119"/>
        <end position="137"/>
    </location>
</feature>
<protein>
    <submittedName>
        <fullName evidence="3">CPBP family intramembrane metalloprotease</fullName>
    </submittedName>
</protein>
<feature type="transmembrane region" description="Helical" evidence="1">
    <location>
        <begin position="84"/>
        <end position="107"/>
    </location>
</feature>
<keyword evidence="4" id="KW-1185">Reference proteome</keyword>
<name>A0A5J5KWB1_9MICC</name>
<feature type="transmembrane region" description="Helical" evidence="1">
    <location>
        <begin position="39"/>
        <end position="56"/>
    </location>
</feature>
<dbReference type="OrthoDB" id="193898at2"/>
<feature type="domain" description="CAAX prenyl protease 2/Lysostaphin resistance protein A-like" evidence="2">
    <location>
        <begin position="125"/>
        <end position="222"/>
    </location>
</feature>
<evidence type="ECO:0000256" key="1">
    <source>
        <dbReference type="SAM" id="Phobius"/>
    </source>
</evidence>
<dbReference type="EMBL" id="SZWF01000014">
    <property type="protein sequence ID" value="KAA9393792.1"/>
    <property type="molecule type" value="Genomic_DNA"/>
</dbReference>
<comment type="caution">
    <text evidence="3">The sequence shown here is derived from an EMBL/GenBank/DDBJ whole genome shotgun (WGS) entry which is preliminary data.</text>
</comment>
<dbReference type="PANTHER" id="PTHR39430">
    <property type="entry name" value="MEMBRANE-ASSOCIATED PROTEASE-RELATED"/>
    <property type="match status" value="1"/>
</dbReference>
<dbReference type="Pfam" id="PF02517">
    <property type="entry name" value="Rce1-like"/>
    <property type="match status" value="1"/>
</dbReference>